<protein>
    <recommendedName>
        <fullName evidence="3">VCBS repeat-containing protein</fullName>
    </recommendedName>
</protein>
<dbReference type="SUPFAM" id="SSF69318">
    <property type="entry name" value="Integrin alpha N-terminal domain"/>
    <property type="match status" value="1"/>
</dbReference>
<dbReference type="InterPro" id="IPR028994">
    <property type="entry name" value="Integrin_alpha_N"/>
</dbReference>
<dbReference type="AlphaFoldDB" id="A0A9D5JX07"/>
<name>A0A9D5JX07_9BACT</name>
<proteinExistence type="predicted"/>
<organism evidence="1 2">
    <name type="scientific">candidate division KSB3 bacterium</name>
    <dbReference type="NCBI Taxonomy" id="2044937"/>
    <lineage>
        <taxon>Bacteria</taxon>
        <taxon>candidate division KSB3</taxon>
    </lineage>
</organism>
<dbReference type="Proteomes" id="UP000649604">
    <property type="component" value="Unassembled WGS sequence"/>
</dbReference>
<evidence type="ECO:0000313" key="2">
    <source>
        <dbReference type="Proteomes" id="UP000649604"/>
    </source>
</evidence>
<gene>
    <name evidence="1" type="ORF">GF339_13100</name>
</gene>
<evidence type="ECO:0008006" key="3">
    <source>
        <dbReference type="Google" id="ProtNLM"/>
    </source>
</evidence>
<sequence length="113" mass="13416">MHISRRVPGKIEITQLATDQIPRLLLFKNYKWFGFFAGLPLYEGSRFYILRWDGTKFEEEFESERFDSYISDYAVADVDNDGQQELAVAMVHRGDDFFKTPQSQIFTYELERK</sequence>
<evidence type="ECO:0000313" key="1">
    <source>
        <dbReference type="EMBL" id="MBD3325521.1"/>
    </source>
</evidence>
<reference evidence="1" key="1">
    <citation type="submission" date="2019-11" db="EMBL/GenBank/DDBJ databases">
        <title>Microbial mats filling the niche in hypersaline microbial mats.</title>
        <authorList>
            <person name="Wong H.L."/>
            <person name="Macleod F.I."/>
            <person name="White R.A. III"/>
            <person name="Burns B.P."/>
        </authorList>
    </citation>
    <scope>NUCLEOTIDE SEQUENCE</scope>
    <source>
        <strain evidence="1">Rbin_158</strain>
    </source>
</reference>
<dbReference type="EMBL" id="WJJP01000423">
    <property type="protein sequence ID" value="MBD3325521.1"/>
    <property type="molecule type" value="Genomic_DNA"/>
</dbReference>
<comment type="caution">
    <text evidence="1">The sequence shown here is derived from an EMBL/GenBank/DDBJ whole genome shotgun (WGS) entry which is preliminary data.</text>
</comment>
<accession>A0A9D5JX07</accession>